<feature type="transmembrane region" description="Helical" evidence="2">
    <location>
        <begin position="558"/>
        <end position="579"/>
    </location>
</feature>
<feature type="transmembrane region" description="Helical" evidence="2">
    <location>
        <begin position="591"/>
        <end position="613"/>
    </location>
</feature>
<comment type="caution">
    <text evidence="3">The sequence shown here is derived from an EMBL/GenBank/DDBJ whole genome shotgun (WGS) entry which is preliminary data.</text>
</comment>
<accession>A0A2H0RDT5</accession>
<evidence type="ECO:0000313" key="4">
    <source>
        <dbReference type="Proteomes" id="UP000228767"/>
    </source>
</evidence>
<proteinExistence type="predicted"/>
<sequence>MKVALTIHVHTLVKSLKPPALPRRVGGLVSWLSSLSWSFSHLPSYSSKNECRPVKRAILPPMFTYYLFNNFIESMIAIIALILCFVLFSKFGALKRQMAALEARLAAGLSNDGSPSRATATGELAQETEARGSSNLMGAEEAHALHGGLNRNLPAEKSAFAMSTSERDSRHEEHVVHKELSETLRPEQTPSREPDAWDNFVAWLKEDWILKLGAFLVLIAFGWLASYAFIHNWIGPMGRITLGLMLGAGIMVFGFLRMRQFVHQGAVFLVVGSTTVILTIFAARSIYEFFTPVSALAVMFVTSALVAWVSVLYQRRPLAIASLLLASIAPMLVNSLEVFAISQFTYLFVVVLGTIWVVAVTRWRVLNTLALAIVTLYSLPNMLASGFAEDIYVFLFIAFAFAALFFVSNVAGIIRNPDRQDAADITTALWNGLLLLGWIMVAAPEEWQSLIIVACMLVFLVASYLISVHTHRPRAFLAYAGVGVVMLATATAIELEGAVLTIAFSVEAAVLTGITYLILRDARLAEKASYTFALPVLLSVPSFLASSWSSPNIIHEDFFVLLILGLILITLGSFFADRVRDDTKGDKENSFASSLLVAGSVYLLALVWLVSHAILPSDIATLLSLAVYTVLGISLYFRGVSEEKKGLTHYGGILLGLVVARLIFVDVWQLELTGRIVTFFVIGALLMGTAFFGKKRRVDTQQNLEDGKN</sequence>
<feature type="transmembrane region" description="Helical" evidence="2">
    <location>
        <begin position="318"/>
        <end position="333"/>
    </location>
</feature>
<feature type="region of interest" description="Disordered" evidence="1">
    <location>
        <begin position="109"/>
        <end position="132"/>
    </location>
</feature>
<dbReference type="AlphaFoldDB" id="A0A2H0RDT5"/>
<feature type="transmembrane region" description="Helical" evidence="2">
    <location>
        <begin position="528"/>
        <end position="546"/>
    </location>
</feature>
<evidence type="ECO:0000256" key="2">
    <source>
        <dbReference type="SAM" id="Phobius"/>
    </source>
</evidence>
<feature type="transmembrane region" description="Helical" evidence="2">
    <location>
        <begin position="475"/>
        <end position="493"/>
    </location>
</feature>
<reference evidence="3 4" key="1">
    <citation type="submission" date="2017-09" db="EMBL/GenBank/DDBJ databases">
        <title>Depth-based differentiation of microbial function through sediment-hosted aquifers and enrichment of novel symbionts in the deep terrestrial subsurface.</title>
        <authorList>
            <person name="Probst A.J."/>
            <person name="Ladd B."/>
            <person name="Jarett J.K."/>
            <person name="Geller-Mcgrath D.E."/>
            <person name="Sieber C.M."/>
            <person name="Emerson J.B."/>
            <person name="Anantharaman K."/>
            <person name="Thomas B.C."/>
            <person name="Malmstrom R."/>
            <person name="Stieglmeier M."/>
            <person name="Klingl A."/>
            <person name="Woyke T."/>
            <person name="Ryan C.M."/>
            <person name="Banfield J.F."/>
        </authorList>
    </citation>
    <scope>NUCLEOTIDE SEQUENCE [LARGE SCALE GENOMIC DNA]</scope>
    <source>
        <strain evidence="3">CG10_big_fil_rev_8_21_14_0_10_51_16</strain>
    </source>
</reference>
<feature type="transmembrane region" description="Helical" evidence="2">
    <location>
        <begin position="676"/>
        <end position="693"/>
    </location>
</feature>
<feature type="transmembrane region" description="Helical" evidence="2">
    <location>
        <begin position="293"/>
        <end position="311"/>
    </location>
</feature>
<keyword evidence="2" id="KW-0812">Transmembrane</keyword>
<feature type="transmembrane region" description="Helical" evidence="2">
    <location>
        <begin position="619"/>
        <end position="637"/>
    </location>
</feature>
<feature type="transmembrane region" description="Helical" evidence="2">
    <location>
        <begin position="208"/>
        <end position="230"/>
    </location>
</feature>
<feature type="transmembrane region" description="Helical" evidence="2">
    <location>
        <begin position="422"/>
        <end position="441"/>
    </location>
</feature>
<feature type="transmembrane region" description="Helical" evidence="2">
    <location>
        <begin position="391"/>
        <end position="410"/>
    </location>
</feature>
<feature type="transmembrane region" description="Helical" evidence="2">
    <location>
        <begin position="499"/>
        <end position="519"/>
    </location>
</feature>
<keyword evidence="2" id="KW-0472">Membrane</keyword>
<feature type="transmembrane region" description="Helical" evidence="2">
    <location>
        <begin position="268"/>
        <end position="287"/>
    </location>
</feature>
<name>A0A2H0RDT5_9BACT</name>
<feature type="transmembrane region" description="Helical" evidence="2">
    <location>
        <begin position="365"/>
        <end position="385"/>
    </location>
</feature>
<feature type="transmembrane region" description="Helical" evidence="2">
    <location>
        <begin position="447"/>
        <end position="468"/>
    </location>
</feature>
<feature type="compositionally biased region" description="Basic and acidic residues" evidence="1">
    <location>
        <begin position="165"/>
        <end position="191"/>
    </location>
</feature>
<protein>
    <recommendedName>
        <fullName evidence="5">DUF2339 domain-containing protein</fullName>
    </recommendedName>
</protein>
<evidence type="ECO:0008006" key="5">
    <source>
        <dbReference type="Google" id="ProtNLM"/>
    </source>
</evidence>
<feature type="transmembrane region" description="Helical" evidence="2">
    <location>
        <begin position="236"/>
        <end position="256"/>
    </location>
</feature>
<gene>
    <name evidence="3" type="ORF">COV10_03330</name>
</gene>
<feature type="transmembrane region" description="Helical" evidence="2">
    <location>
        <begin position="649"/>
        <end position="670"/>
    </location>
</feature>
<organism evidence="3 4">
    <name type="scientific">Candidatus Vogelbacteria bacterium CG10_big_fil_rev_8_21_14_0_10_51_16</name>
    <dbReference type="NCBI Taxonomy" id="1975045"/>
    <lineage>
        <taxon>Bacteria</taxon>
        <taxon>Candidatus Vogeliibacteriota</taxon>
    </lineage>
</organism>
<dbReference type="EMBL" id="PCYI01000021">
    <property type="protein sequence ID" value="PIR44699.1"/>
    <property type="molecule type" value="Genomic_DNA"/>
</dbReference>
<dbReference type="InterPro" id="IPR019286">
    <property type="entry name" value="DUF2339_TM"/>
</dbReference>
<keyword evidence="2" id="KW-1133">Transmembrane helix</keyword>
<evidence type="ECO:0000256" key="1">
    <source>
        <dbReference type="SAM" id="MobiDB-lite"/>
    </source>
</evidence>
<feature type="transmembrane region" description="Helical" evidence="2">
    <location>
        <begin position="339"/>
        <end position="358"/>
    </location>
</feature>
<evidence type="ECO:0000313" key="3">
    <source>
        <dbReference type="EMBL" id="PIR44699.1"/>
    </source>
</evidence>
<feature type="transmembrane region" description="Helical" evidence="2">
    <location>
        <begin position="63"/>
        <end position="88"/>
    </location>
</feature>
<dbReference type="Pfam" id="PF10101">
    <property type="entry name" value="DUF2339"/>
    <property type="match status" value="1"/>
</dbReference>
<feature type="region of interest" description="Disordered" evidence="1">
    <location>
        <begin position="162"/>
        <end position="191"/>
    </location>
</feature>
<dbReference type="Proteomes" id="UP000228767">
    <property type="component" value="Unassembled WGS sequence"/>
</dbReference>
<dbReference type="PANTHER" id="PTHR38434:SF1">
    <property type="entry name" value="BLL2549 PROTEIN"/>
    <property type="match status" value="1"/>
</dbReference>
<dbReference type="PANTHER" id="PTHR38434">
    <property type="entry name" value="BLL2549 PROTEIN"/>
    <property type="match status" value="1"/>
</dbReference>